<protein>
    <submittedName>
        <fullName evidence="4">L-ascorbate peroxidase 5, peroxisomal</fullName>
    </submittedName>
</protein>
<feature type="non-terminal residue" evidence="2">
    <location>
        <position position="235"/>
    </location>
</feature>
<evidence type="ECO:0000256" key="1">
    <source>
        <dbReference type="SAM" id="MobiDB-lite"/>
    </source>
</evidence>
<name>A0A9P1GEG9_9DINO</name>
<reference evidence="3" key="2">
    <citation type="submission" date="2024-04" db="EMBL/GenBank/DDBJ databases">
        <authorList>
            <person name="Chen Y."/>
            <person name="Shah S."/>
            <person name="Dougan E. K."/>
            <person name="Thang M."/>
            <person name="Chan C."/>
        </authorList>
    </citation>
    <scope>NUCLEOTIDE SEQUENCE [LARGE SCALE GENOMIC DNA]</scope>
</reference>
<accession>A0A9P1GEG9</accession>
<keyword evidence="4" id="KW-0560">Oxidoreductase</keyword>
<evidence type="ECO:0000313" key="5">
    <source>
        <dbReference type="Proteomes" id="UP001152797"/>
    </source>
</evidence>
<gene>
    <name evidence="2" type="ORF">C1SCF055_LOCUS33265</name>
</gene>
<comment type="caution">
    <text evidence="2">The sequence shown here is derived from an EMBL/GenBank/DDBJ whole genome shotgun (WGS) entry which is preliminary data.</text>
</comment>
<dbReference type="GO" id="GO:0004601">
    <property type="term" value="F:peroxidase activity"/>
    <property type="evidence" value="ECO:0007669"/>
    <property type="project" value="UniProtKB-KW"/>
</dbReference>
<evidence type="ECO:0000313" key="2">
    <source>
        <dbReference type="EMBL" id="CAI4007737.1"/>
    </source>
</evidence>
<evidence type="ECO:0000313" key="4">
    <source>
        <dbReference type="EMBL" id="CAL4795049.1"/>
    </source>
</evidence>
<evidence type="ECO:0000313" key="3">
    <source>
        <dbReference type="EMBL" id="CAL1161112.1"/>
    </source>
</evidence>
<dbReference type="EMBL" id="CAMXCT010004112">
    <property type="protein sequence ID" value="CAI4007737.1"/>
    <property type="molecule type" value="Genomic_DNA"/>
</dbReference>
<feature type="compositionally biased region" description="Low complexity" evidence="1">
    <location>
        <begin position="187"/>
        <end position="219"/>
    </location>
</feature>
<organism evidence="2">
    <name type="scientific">Cladocopium goreaui</name>
    <dbReference type="NCBI Taxonomy" id="2562237"/>
    <lineage>
        <taxon>Eukaryota</taxon>
        <taxon>Sar</taxon>
        <taxon>Alveolata</taxon>
        <taxon>Dinophyceae</taxon>
        <taxon>Suessiales</taxon>
        <taxon>Symbiodiniaceae</taxon>
        <taxon>Cladocopium</taxon>
    </lineage>
</organism>
<sequence>MKIHERSDTGRDTSVDGHENFDRDTQIWWVHDPFMDHNGRMMLNTDMCLAFSEMEGPRGPGGTLDCCDTAPIGIPLCTPVLAHEHQCCGWVTSDRISAAISSNGGVYCGGRAGGRLGDERDRCCGNENNDCGDPRNPNGPAAAAVLSFAATWAFQNDESAWVTSFAAAWKIATENGHGALRSLGECGTSSTSSGSTGDTSGGAEVVTSTTGSSSTVAEALGTSTTDLSSTATISA</sequence>
<feature type="compositionally biased region" description="Polar residues" evidence="1">
    <location>
        <begin position="221"/>
        <end position="235"/>
    </location>
</feature>
<dbReference type="AlphaFoldDB" id="A0A9P1GEG9"/>
<dbReference type="EMBL" id="CAMXCT030004112">
    <property type="protein sequence ID" value="CAL4795049.1"/>
    <property type="molecule type" value="Genomic_DNA"/>
</dbReference>
<dbReference type="EMBL" id="CAMXCT020004112">
    <property type="protein sequence ID" value="CAL1161112.1"/>
    <property type="molecule type" value="Genomic_DNA"/>
</dbReference>
<proteinExistence type="predicted"/>
<reference evidence="2" key="1">
    <citation type="submission" date="2022-10" db="EMBL/GenBank/DDBJ databases">
        <authorList>
            <person name="Chen Y."/>
            <person name="Dougan E. K."/>
            <person name="Chan C."/>
            <person name="Rhodes N."/>
            <person name="Thang M."/>
        </authorList>
    </citation>
    <scope>NUCLEOTIDE SEQUENCE</scope>
</reference>
<feature type="region of interest" description="Disordered" evidence="1">
    <location>
        <begin position="183"/>
        <end position="235"/>
    </location>
</feature>
<keyword evidence="4" id="KW-0575">Peroxidase</keyword>
<dbReference type="Proteomes" id="UP001152797">
    <property type="component" value="Unassembled WGS sequence"/>
</dbReference>
<keyword evidence="5" id="KW-1185">Reference proteome</keyword>